<name>A0AAN7BI44_9PEZI</name>
<sequence length="256" mass="29428">MTDLFGIIGSGKHRVTARLCYINPAIDLLHLEMPSESWRFHGFIRPEEIVQNLRYVYLGDRSLTLPTRWDISLAACPKLETIEFCAPFLLGRRYKVILSRGLKTTAMCTYRFPSFQGYWSPEIPDTLRREGLVLFGLDPVQGPLDMGTCERDWSIVKVVDPDEIEKMMELAQRSFAASHPGSGFFYKRFRELGEISSPNDFSDQIYDMIDELRNEPGVSICHGLATSDYPWKGMHFWPYRGKLSLSHIITNTYIEG</sequence>
<dbReference type="Proteomes" id="UP001301958">
    <property type="component" value="Unassembled WGS sequence"/>
</dbReference>
<dbReference type="EMBL" id="MU865418">
    <property type="protein sequence ID" value="KAK4223694.1"/>
    <property type="molecule type" value="Genomic_DNA"/>
</dbReference>
<reference evidence="1" key="1">
    <citation type="journal article" date="2023" name="Mol. Phylogenet. Evol.">
        <title>Genome-scale phylogeny and comparative genomics of the fungal order Sordariales.</title>
        <authorList>
            <person name="Hensen N."/>
            <person name="Bonometti L."/>
            <person name="Westerberg I."/>
            <person name="Brannstrom I.O."/>
            <person name="Guillou S."/>
            <person name="Cros-Aarteil S."/>
            <person name="Calhoun S."/>
            <person name="Haridas S."/>
            <person name="Kuo A."/>
            <person name="Mondo S."/>
            <person name="Pangilinan J."/>
            <person name="Riley R."/>
            <person name="LaButti K."/>
            <person name="Andreopoulos B."/>
            <person name="Lipzen A."/>
            <person name="Chen C."/>
            <person name="Yan M."/>
            <person name="Daum C."/>
            <person name="Ng V."/>
            <person name="Clum A."/>
            <person name="Steindorff A."/>
            <person name="Ohm R.A."/>
            <person name="Martin F."/>
            <person name="Silar P."/>
            <person name="Natvig D.O."/>
            <person name="Lalanne C."/>
            <person name="Gautier V."/>
            <person name="Ament-Velasquez S.L."/>
            <person name="Kruys A."/>
            <person name="Hutchinson M.I."/>
            <person name="Powell A.J."/>
            <person name="Barry K."/>
            <person name="Miller A.N."/>
            <person name="Grigoriev I.V."/>
            <person name="Debuchy R."/>
            <person name="Gladieux P."/>
            <person name="Hiltunen Thoren M."/>
            <person name="Johannesson H."/>
        </authorList>
    </citation>
    <scope>NUCLEOTIDE SEQUENCE</scope>
    <source>
        <strain evidence="1">CBS 990.96</strain>
    </source>
</reference>
<evidence type="ECO:0000313" key="1">
    <source>
        <dbReference type="EMBL" id="KAK4223694.1"/>
    </source>
</evidence>
<keyword evidence="2" id="KW-1185">Reference proteome</keyword>
<accession>A0AAN7BI44</accession>
<gene>
    <name evidence="1" type="ORF">QBC38DRAFT_487217</name>
</gene>
<comment type="caution">
    <text evidence="1">The sequence shown here is derived from an EMBL/GenBank/DDBJ whole genome shotgun (WGS) entry which is preliminary data.</text>
</comment>
<proteinExistence type="predicted"/>
<protein>
    <submittedName>
        <fullName evidence="1">Uncharacterized protein</fullName>
    </submittedName>
</protein>
<dbReference type="AlphaFoldDB" id="A0AAN7BI44"/>
<evidence type="ECO:0000313" key="2">
    <source>
        <dbReference type="Proteomes" id="UP001301958"/>
    </source>
</evidence>
<reference evidence="1" key="2">
    <citation type="submission" date="2023-05" db="EMBL/GenBank/DDBJ databases">
        <authorList>
            <consortium name="Lawrence Berkeley National Laboratory"/>
            <person name="Steindorff A."/>
            <person name="Hensen N."/>
            <person name="Bonometti L."/>
            <person name="Westerberg I."/>
            <person name="Brannstrom I.O."/>
            <person name="Guillou S."/>
            <person name="Cros-Aarteil S."/>
            <person name="Calhoun S."/>
            <person name="Haridas S."/>
            <person name="Kuo A."/>
            <person name="Mondo S."/>
            <person name="Pangilinan J."/>
            <person name="Riley R."/>
            <person name="Labutti K."/>
            <person name="Andreopoulos B."/>
            <person name="Lipzen A."/>
            <person name="Chen C."/>
            <person name="Yanf M."/>
            <person name="Daum C."/>
            <person name="Ng V."/>
            <person name="Clum A."/>
            <person name="Ohm R."/>
            <person name="Martin F."/>
            <person name="Silar P."/>
            <person name="Natvig D."/>
            <person name="Lalanne C."/>
            <person name="Gautier V."/>
            <person name="Ament-Velasquez S.L."/>
            <person name="Kruys A."/>
            <person name="Hutchinson M.I."/>
            <person name="Powell A.J."/>
            <person name="Barry K."/>
            <person name="Miller A.N."/>
            <person name="Grigoriev I.V."/>
            <person name="Debuchy R."/>
            <person name="Gladieux P."/>
            <person name="Thoren M.H."/>
            <person name="Johannesson H."/>
        </authorList>
    </citation>
    <scope>NUCLEOTIDE SEQUENCE</scope>
    <source>
        <strain evidence="1">CBS 990.96</strain>
    </source>
</reference>
<organism evidence="1 2">
    <name type="scientific">Podospora fimiseda</name>
    <dbReference type="NCBI Taxonomy" id="252190"/>
    <lineage>
        <taxon>Eukaryota</taxon>
        <taxon>Fungi</taxon>
        <taxon>Dikarya</taxon>
        <taxon>Ascomycota</taxon>
        <taxon>Pezizomycotina</taxon>
        <taxon>Sordariomycetes</taxon>
        <taxon>Sordariomycetidae</taxon>
        <taxon>Sordariales</taxon>
        <taxon>Podosporaceae</taxon>
        <taxon>Podospora</taxon>
    </lineage>
</organism>